<accession>A0AAW2JDV1</accession>
<dbReference type="EMBL" id="JACGWK010001126">
    <property type="protein sequence ID" value="KAL0292786.1"/>
    <property type="molecule type" value="Genomic_DNA"/>
</dbReference>
<comment type="caution">
    <text evidence="2">The sequence shown here is derived from an EMBL/GenBank/DDBJ whole genome shotgun (WGS) entry which is preliminary data.</text>
</comment>
<proteinExistence type="predicted"/>
<dbReference type="AlphaFoldDB" id="A0AAW2JDV1"/>
<reference evidence="2" key="2">
    <citation type="journal article" date="2024" name="Plant">
        <title>Genomic evolution and insights into agronomic trait innovations of Sesamum species.</title>
        <authorList>
            <person name="Miao H."/>
            <person name="Wang L."/>
            <person name="Qu L."/>
            <person name="Liu H."/>
            <person name="Sun Y."/>
            <person name="Le M."/>
            <person name="Wang Q."/>
            <person name="Wei S."/>
            <person name="Zheng Y."/>
            <person name="Lin W."/>
            <person name="Duan Y."/>
            <person name="Cao H."/>
            <person name="Xiong S."/>
            <person name="Wang X."/>
            <person name="Wei L."/>
            <person name="Li C."/>
            <person name="Ma Q."/>
            <person name="Ju M."/>
            <person name="Zhao R."/>
            <person name="Li G."/>
            <person name="Mu C."/>
            <person name="Tian Q."/>
            <person name="Mei H."/>
            <person name="Zhang T."/>
            <person name="Gao T."/>
            <person name="Zhang H."/>
        </authorList>
    </citation>
    <scope>NUCLEOTIDE SEQUENCE</scope>
    <source>
        <strain evidence="2">G01</strain>
    </source>
</reference>
<name>A0AAW2JDV1_9LAMI</name>
<evidence type="ECO:0000313" key="2">
    <source>
        <dbReference type="EMBL" id="KAL0292786.1"/>
    </source>
</evidence>
<keyword evidence="1" id="KW-0472">Membrane</keyword>
<gene>
    <name evidence="2" type="ORF">Sangu_2527400</name>
</gene>
<sequence>MSLFLERDSSIKQQVSLWPFFPIGGLIRPASGSLSVLVTSHLRRKTTRFPPSIMAAPFHPPGVLQVHGLFSPS</sequence>
<reference evidence="2" key="1">
    <citation type="submission" date="2020-06" db="EMBL/GenBank/DDBJ databases">
        <authorList>
            <person name="Li T."/>
            <person name="Hu X."/>
            <person name="Zhang T."/>
            <person name="Song X."/>
            <person name="Zhang H."/>
            <person name="Dai N."/>
            <person name="Sheng W."/>
            <person name="Hou X."/>
            <person name="Wei L."/>
        </authorList>
    </citation>
    <scope>NUCLEOTIDE SEQUENCE</scope>
    <source>
        <strain evidence="2">G01</strain>
        <tissue evidence="2">Leaf</tissue>
    </source>
</reference>
<organism evidence="2">
    <name type="scientific">Sesamum angustifolium</name>
    <dbReference type="NCBI Taxonomy" id="2727405"/>
    <lineage>
        <taxon>Eukaryota</taxon>
        <taxon>Viridiplantae</taxon>
        <taxon>Streptophyta</taxon>
        <taxon>Embryophyta</taxon>
        <taxon>Tracheophyta</taxon>
        <taxon>Spermatophyta</taxon>
        <taxon>Magnoliopsida</taxon>
        <taxon>eudicotyledons</taxon>
        <taxon>Gunneridae</taxon>
        <taxon>Pentapetalae</taxon>
        <taxon>asterids</taxon>
        <taxon>lamiids</taxon>
        <taxon>Lamiales</taxon>
        <taxon>Pedaliaceae</taxon>
        <taxon>Sesamum</taxon>
    </lineage>
</organism>
<protein>
    <submittedName>
        <fullName evidence="2">Uncharacterized protein</fullName>
    </submittedName>
</protein>
<keyword evidence="1" id="KW-0812">Transmembrane</keyword>
<feature type="transmembrane region" description="Helical" evidence="1">
    <location>
        <begin position="20"/>
        <end position="39"/>
    </location>
</feature>
<evidence type="ECO:0000256" key="1">
    <source>
        <dbReference type="SAM" id="Phobius"/>
    </source>
</evidence>
<keyword evidence="1" id="KW-1133">Transmembrane helix</keyword>